<reference evidence="7 8" key="2">
    <citation type="journal article" date="2011" name="J. Antibiot.">
        <title>Furaquinocins I and J: novel polyketide isoprenoid hybrid compounds from Streptomyces reveromyceticus SN-593.</title>
        <authorList>
            <person name="Panthee S."/>
            <person name="Takahashi S."/>
            <person name="Takagi H."/>
            <person name="Nogawa T."/>
            <person name="Oowada E."/>
            <person name="Uramoto M."/>
            <person name="Osada H."/>
        </authorList>
    </citation>
    <scope>NUCLEOTIDE SEQUENCE [LARGE SCALE GENOMIC DNA]</scope>
    <source>
        <strain evidence="7 8">SN-593</strain>
    </source>
</reference>
<dbReference type="InterPro" id="IPR007848">
    <property type="entry name" value="Small_mtfrase_dom"/>
</dbReference>
<proteinExistence type="inferred from homology"/>
<dbReference type="InterPro" id="IPR052190">
    <property type="entry name" value="Euk-Arch_PrmC-MTase"/>
</dbReference>
<name>A0A7U3VLE9_9ACTN</name>
<reference evidence="7 8" key="4">
    <citation type="journal article" date="2020" name="Sci. Rep.">
        <title>beta-carboline chemical signals induce reveromycin production through a LuxR family regulator in Streptomyces sp. SN-593.</title>
        <authorList>
            <person name="Panthee S."/>
            <person name="Kito N."/>
            <person name="Hayashi T."/>
            <person name="Shimizu T."/>
            <person name="Ishikawa J."/>
            <person name="Hamamoto H."/>
            <person name="Osada H."/>
            <person name="Takahashi S."/>
        </authorList>
    </citation>
    <scope>NUCLEOTIDE SEQUENCE [LARGE SCALE GENOMIC DNA]</scope>
    <source>
        <strain evidence="7 8">SN-593</strain>
    </source>
</reference>
<evidence type="ECO:0000256" key="1">
    <source>
        <dbReference type="ARBA" id="ARBA00006149"/>
    </source>
</evidence>
<organism evidence="7 8">
    <name type="scientific">Actinacidiphila reveromycinica</name>
    <dbReference type="NCBI Taxonomy" id="659352"/>
    <lineage>
        <taxon>Bacteria</taxon>
        <taxon>Bacillati</taxon>
        <taxon>Actinomycetota</taxon>
        <taxon>Actinomycetes</taxon>
        <taxon>Kitasatosporales</taxon>
        <taxon>Streptomycetaceae</taxon>
        <taxon>Actinacidiphila</taxon>
    </lineage>
</organism>
<keyword evidence="4" id="KW-0949">S-adenosyl-L-methionine</keyword>
<evidence type="ECO:0000256" key="5">
    <source>
        <dbReference type="SAM" id="MobiDB-lite"/>
    </source>
</evidence>
<dbReference type="KEGG" id="arev:RVR_275"/>
<dbReference type="PROSITE" id="PS00092">
    <property type="entry name" value="N6_MTASE"/>
    <property type="match status" value="1"/>
</dbReference>
<evidence type="ECO:0000259" key="6">
    <source>
        <dbReference type="Pfam" id="PF05175"/>
    </source>
</evidence>
<dbReference type="Pfam" id="PF05175">
    <property type="entry name" value="MTS"/>
    <property type="match status" value="1"/>
</dbReference>
<dbReference type="SUPFAM" id="SSF53335">
    <property type="entry name" value="S-adenosyl-L-methionine-dependent methyltransferases"/>
    <property type="match status" value="1"/>
</dbReference>
<protein>
    <submittedName>
        <fullName evidence="7">Putative methyltransferase</fullName>
    </submittedName>
</protein>
<dbReference type="NCBIfam" id="TIGR00537">
    <property type="entry name" value="hemK_rel_arch"/>
    <property type="match status" value="1"/>
</dbReference>
<reference evidence="7 8" key="1">
    <citation type="journal article" date="2010" name="J. Bacteriol.">
        <title>Biochemical characterization of a novel indole prenyltransferase from Streptomyces sp. SN-593.</title>
        <authorList>
            <person name="Takahashi S."/>
            <person name="Takagi H."/>
            <person name="Toyoda A."/>
            <person name="Uramoto M."/>
            <person name="Nogawa T."/>
            <person name="Ueki M."/>
            <person name="Sakaki Y."/>
            <person name="Osada H."/>
        </authorList>
    </citation>
    <scope>NUCLEOTIDE SEQUENCE [LARGE SCALE GENOMIC DNA]</scope>
    <source>
        <strain evidence="7 8">SN-593</strain>
    </source>
</reference>
<keyword evidence="8" id="KW-1185">Reference proteome</keyword>
<evidence type="ECO:0000313" key="7">
    <source>
        <dbReference type="EMBL" id="BBA95427.1"/>
    </source>
</evidence>
<dbReference type="GO" id="GO:0035657">
    <property type="term" value="C:eRF1 methyltransferase complex"/>
    <property type="evidence" value="ECO:0007669"/>
    <property type="project" value="TreeGrafter"/>
</dbReference>
<dbReference type="AlphaFoldDB" id="A0A7U3VLE9"/>
<feature type="region of interest" description="Disordered" evidence="5">
    <location>
        <begin position="1"/>
        <end position="30"/>
    </location>
</feature>
<gene>
    <name evidence="7" type="ORF">RVR_275</name>
</gene>
<dbReference type="GO" id="GO:0008276">
    <property type="term" value="F:protein methyltransferase activity"/>
    <property type="evidence" value="ECO:0007669"/>
    <property type="project" value="TreeGrafter"/>
</dbReference>
<dbReference type="GO" id="GO:0008170">
    <property type="term" value="F:N-methyltransferase activity"/>
    <property type="evidence" value="ECO:0007669"/>
    <property type="project" value="UniProtKB-ARBA"/>
</dbReference>
<keyword evidence="3 7" id="KW-0808">Transferase</keyword>
<dbReference type="Proteomes" id="UP000595703">
    <property type="component" value="Chromosome"/>
</dbReference>
<evidence type="ECO:0000256" key="3">
    <source>
        <dbReference type="ARBA" id="ARBA00022679"/>
    </source>
</evidence>
<evidence type="ECO:0000256" key="2">
    <source>
        <dbReference type="ARBA" id="ARBA00022603"/>
    </source>
</evidence>
<feature type="domain" description="Methyltransferase small" evidence="6">
    <location>
        <begin position="42"/>
        <end position="144"/>
    </location>
</feature>
<reference evidence="7 8" key="3">
    <citation type="journal article" date="2011" name="Nat. Chem. Biol.">
        <title>Reveromycin A biosynthesis uses RevG and RevJ for stereospecific spiroacetal formation.</title>
        <authorList>
            <person name="Takahashi S."/>
            <person name="Toyoda A."/>
            <person name="Sekiyama Y."/>
            <person name="Takagi H."/>
            <person name="Nogawa T."/>
            <person name="Uramoto M."/>
            <person name="Suzuki R."/>
            <person name="Koshino H."/>
            <person name="Kumano T."/>
            <person name="Panthee S."/>
            <person name="Dairi T."/>
            <person name="Ishikawa J."/>
            <person name="Ikeda H."/>
            <person name="Sakaki Y."/>
            <person name="Osada H."/>
        </authorList>
    </citation>
    <scope>NUCLEOTIDE SEQUENCE [LARGE SCALE GENOMIC DNA]</scope>
    <source>
        <strain evidence="7 8">SN-593</strain>
    </source>
</reference>
<dbReference type="GO" id="GO:0003676">
    <property type="term" value="F:nucleic acid binding"/>
    <property type="evidence" value="ECO:0007669"/>
    <property type="project" value="InterPro"/>
</dbReference>
<comment type="similarity">
    <text evidence="1">Belongs to the eukaryotic/archaeal PrmC-related family.</text>
</comment>
<dbReference type="EMBL" id="AP018365">
    <property type="protein sequence ID" value="BBA95427.1"/>
    <property type="molecule type" value="Genomic_DNA"/>
</dbReference>
<dbReference type="GO" id="GO:0032259">
    <property type="term" value="P:methylation"/>
    <property type="evidence" value="ECO:0007669"/>
    <property type="project" value="UniProtKB-KW"/>
</dbReference>
<dbReference type="InterPro" id="IPR029063">
    <property type="entry name" value="SAM-dependent_MTases_sf"/>
</dbReference>
<dbReference type="InterPro" id="IPR004557">
    <property type="entry name" value="PrmC-related"/>
</dbReference>
<dbReference type="InterPro" id="IPR002052">
    <property type="entry name" value="DNA_methylase_N6_adenine_CS"/>
</dbReference>
<keyword evidence="2 7" id="KW-0489">Methyltransferase</keyword>
<evidence type="ECO:0000313" key="8">
    <source>
        <dbReference type="Proteomes" id="UP000595703"/>
    </source>
</evidence>
<evidence type="ECO:0000256" key="4">
    <source>
        <dbReference type="ARBA" id="ARBA00022691"/>
    </source>
</evidence>
<sequence length="255" mass="27750">MRRAVRAPTLEKRLAEGHGTDPRPLEDPMTTAPVRLTDLGMLWTLPGVYAPQEDTRLLAGALRAERITAGMDVLDLCTGSGALAVQAARMGARVAATDISRRAVITARANALRAGQRLQVRRGDLSGPWGRRTFDVVVGNPPYVPARGRRSPPRGRARAWDAGQDGRYVLDRICAQAPYLLRPHGVLLMVQSGLSGVDSTLRRLTASGLSCSVTARASVPFGPVLRRRSPWLREQGLVRAGEDREELVVVRAERL</sequence>
<dbReference type="Gene3D" id="3.40.50.150">
    <property type="entry name" value="Vaccinia Virus protein VP39"/>
    <property type="match status" value="1"/>
</dbReference>
<feature type="compositionally biased region" description="Basic and acidic residues" evidence="5">
    <location>
        <begin position="9"/>
        <end position="26"/>
    </location>
</feature>
<dbReference type="CDD" id="cd02440">
    <property type="entry name" value="AdoMet_MTases"/>
    <property type="match status" value="1"/>
</dbReference>
<dbReference type="PANTHER" id="PTHR45875:SF1">
    <property type="entry name" value="METHYLTRANSFERASE N6AMT1"/>
    <property type="match status" value="1"/>
</dbReference>
<accession>A0A7U3VLE9</accession>
<dbReference type="GO" id="GO:0008757">
    <property type="term" value="F:S-adenosylmethionine-dependent methyltransferase activity"/>
    <property type="evidence" value="ECO:0007669"/>
    <property type="project" value="TreeGrafter"/>
</dbReference>
<dbReference type="PANTHER" id="PTHR45875">
    <property type="entry name" value="METHYLTRANSFERASE N6AMT1"/>
    <property type="match status" value="1"/>
</dbReference>